<dbReference type="EnsemblMetazoa" id="XM_016808255.2">
    <property type="protein sequence ID" value="XP_016663744.1"/>
    <property type="gene ID" value="LOC100571852"/>
</dbReference>
<feature type="domain" description="THAP-type" evidence="7">
    <location>
        <begin position="1"/>
        <end position="78"/>
    </location>
</feature>
<keyword evidence="9" id="KW-1185">Reference proteome</keyword>
<keyword evidence="3" id="KW-0862">Zinc</keyword>
<dbReference type="InterPro" id="IPR026516">
    <property type="entry name" value="THAP1/10"/>
</dbReference>
<organism evidence="8 9">
    <name type="scientific">Acyrthosiphon pisum</name>
    <name type="common">Pea aphid</name>
    <dbReference type="NCBI Taxonomy" id="7029"/>
    <lineage>
        <taxon>Eukaryota</taxon>
        <taxon>Metazoa</taxon>
        <taxon>Ecdysozoa</taxon>
        <taxon>Arthropoda</taxon>
        <taxon>Hexapoda</taxon>
        <taxon>Insecta</taxon>
        <taxon>Pterygota</taxon>
        <taxon>Neoptera</taxon>
        <taxon>Paraneoptera</taxon>
        <taxon>Hemiptera</taxon>
        <taxon>Sternorrhyncha</taxon>
        <taxon>Aphidomorpha</taxon>
        <taxon>Aphidoidea</taxon>
        <taxon>Aphididae</taxon>
        <taxon>Macrosiphini</taxon>
        <taxon>Acyrthosiphon</taxon>
    </lineage>
</organism>
<dbReference type="GeneID" id="100571852"/>
<keyword evidence="2 5" id="KW-0863">Zinc-finger</keyword>
<evidence type="ECO:0000256" key="6">
    <source>
        <dbReference type="SAM" id="MobiDB-lite"/>
    </source>
</evidence>
<evidence type="ECO:0000313" key="8">
    <source>
        <dbReference type="EnsemblMetazoa" id="XP_016663744.1"/>
    </source>
</evidence>
<name>A0A8R2D6I2_ACYPI</name>
<dbReference type="InterPro" id="IPR038441">
    <property type="entry name" value="THAP_Znf_sf"/>
</dbReference>
<dbReference type="SUPFAM" id="SSF57716">
    <property type="entry name" value="Glucocorticoid receptor-like (DNA-binding domain)"/>
    <property type="match status" value="2"/>
</dbReference>
<dbReference type="SMART" id="SM00980">
    <property type="entry name" value="THAP"/>
    <property type="match status" value="2"/>
</dbReference>
<dbReference type="RefSeq" id="XP_016663744.1">
    <property type="nucleotide sequence ID" value="XM_016808255.2"/>
</dbReference>
<feature type="region of interest" description="Disordered" evidence="6">
    <location>
        <begin position="139"/>
        <end position="158"/>
    </location>
</feature>
<dbReference type="Gene3D" id="6.20.210.20">
    <property type="entry name" value="THAP domain"/>
    <property type="match status" value="1"/>
</dbReference>
<dbReference type="PANTHER" id="PTHR46600">
    <property type="entry name" value="THAP DOMAIN-CONTAINING"/>
    <property type="match status" value="1"/>
</dbReference>
<dbReference type="PROSITE" id="PS50950">
    <property type="entry name" value="ZF_THAP"/>
    <property type="match status" value="2"/>
</dbReference>
<dbReference type="PANTHER" id="PTHR46600:SF11">
    <property type="entry name" value="THAP DOMAIN-CONTAINING PROTEIN 10"/>
    <property type="match status" value="1"/>
</dbReference>
<keyword evidence="1" id="KW-0479">Metal-binding</keyword>
<sequence length="321" mass="37340">MHKCIVCFNTYDKTKGRHRAVIYHGFPKDPCMRRKWLRVFGIDRCYDWQRICSDHFLEENYKPGKKKFLFSNAIPQPYHQNGFPSDYATQSNDVVTGNNVILPMEQNIIQNLAYYDESDCIESEFYREEQIGNSVINNFKSRRSSTPTGNNEDMSNKNMPDHTLRSGLLCSVNNCFNKHSKNISFFGYPKDLTLRKMWIERCRIKQDLDKIVTSTTRVCSIHFKLDCFMNTELKNRLKPGSVPSLFLDNADIINTKNIPSTSSRSNKKSSTSSSNNLKELVTSTYPIMFIPKTGNRILYFPSHQNRIHRGYRDILSHDTPN</sequence>
<reference evidence="8" key="2">
    <citation type="submission" date="2022-06" db="UniProtKB">
        <authorList>
            <consortium name="EnsemblMetazoa"/>
        </authorList>
    </citation>
    <scope>IDENTIFICATION</scope>
</reference>
<reference evidence="9" key="1">
    <citation type="submission" date="2010-06" db="EMBL/GenBank/DDBJ databases">
        <authorList>
            <person name="Jiang H."/>
            <person name="Abraham K."/>
            <person name="Ali S."/>
            <person name="Alsbrooks S.L."/>
            <person name="Anim B.N."/>
            <person name="Anosike U.S."/>
            <person name="Attaway T."/>
            <person name="Bandaranaike D.P."/>
            <person name="Battles P.K."/>
            <person name="Bell S.N."/>
            <person name="Bell A.V."/>
            <person name="Beltran B."/>
            <person name="Bickham C."/>
            <person name="Bustamante Y."/>
            <person name="Caleb T."/>
            <person name="Canada A."/>
            <person name="Cardenas V."/>
            <person name="Carter K."/>
            <person name="Chacko J."/>
            <person name="Chandrabose M.N."/>
            <person name="Chavez D."/>
            <person name="Chavez A."/>
            <person name="Chen L."/>
            <person name="Chu H.-S."/>
            <person name="Claassen K.J."/>
            <person name="Cockrell R."/>
            <person name="Collins M."/>
            <person name="Cooper J.A."/>
            <person name="Cree A."/>
            <person name="Curry S.M."/>
            <person name="Da Y."/>
            <person name="Dao M.D."/>
            <person name="Das B."/>
            <person name="Davila M.-L."/>
            <person name="Davy-Carroll L."/>
            <person name="Denson S."/>
            <person name="Dinh H."/>
            <person name="Ebong V.E."/>
            <person name="Edwards J.R."/>
            <person name="Egan A."/>
            <person name="El-Daye J."/>
            <person name="Escobedo L."/>
            <person name="Fernandez S."/>
            <person name="Fernando P.R."/>
            <person name="Flagg N."/>
            <person name="Forbes L.D."/>
            <person name="Fowler R.G."/>
            <person name="Fu Q."/>
            <person name="Gabisi R.A."/>
            <person name="Ganer J."/>
            <person name="Garbino Pronczuk A."/>
            <person name="Garcia R.M."/>
            <person name="Garner T."/>
            <person name="Garrett T.E."/>
            <person name="Gonzalez D.A."/>
            <person name="Hamid H."/>
            <person name="Hawkins E.S."/>
            <person name="Hirani K."/>
            <person name="Hogues M.E."/>
            <person name="Hollins B."/>
            <person name="Hsiao C.-H."/>
            <person name="Jabil R."/>
            <person name="James M.L."/>
            <person name="Jhangiani S.N."/>
            <person name="Johnson B."/>
            <person name="Johnson Q."/>
            <person name="Joshi V."/>
            <person name="Kalu J.B."/>
            <person name="Kam C."/>
            <person name="Kashfia A."/>
            <person name="Keebler J."/>
            <person name="Kisamo H."/>
            <person name="Kovar C.L."/>
            <person name="Lago L.A."/>
            <person name="Lai C.-Y."/>
            <person name="Laidlaw J."/>
            <person name="Lara F."/>
            <person name="Le T.-K."/>
            <person name="Lee S.L."/>
            <person name="Legall F.H."/>
            <person name="Lemon S.J."/>
            <person name="Lewis L.R."/>
            <person name="Li B."/>
            <person name="Liu Y."/>
            <person name="Liu Y.-S."/>
            <person name="Lopez J."/>
            <person name="Lozado R.J."/>
            <person name="Lu J."/>
            <person name="Madu R.C."/>
            <person name="Maheshwari M."/>
            <person name="Maheshwari R."/>
            <person name="Malloy K."/>
            <person name="Martinez E."/>
            <person name="Mathew T."/>
            <person name="Mercado I.C."/>
            <person name="Mercado C."/>
            <person name="Meyer B."/>
            <person name="Montgomery K."/>
            <person name="Morgan M.B."/>
            <person name="Munidasa M."/>
            <person name="Nazareth L.V."/>
            <person name="Nelson J."/>
            <person name="Ng B.M."/>
            <person name="Nguyen N.B."/>
            <person name="Nguyen P.Q."/>
            <person name="Nguyen T."/>
            <person name="Obregon M."/>
            <person name="Okwuonu G.O."/>
            <person name="Onwere C.G."/>
            <person name="Orozco G."/>
            <person name="Parra A."/>
            <person name="Patel S."/>
            <person name="Patil S."/>
            <person name="Perez A."/>
            <person name="Perez Y."/>
            <person name="Pham C."/>
            <person name="Primus E.L."/>
            <person name="Pu L.-L."/>
            <person name="Puazo M."/>
            <person name="Qin X."/>
            <person name="Quiroz J.B."/>
            <person name="Reese J."/>
            <person name="Richards S."/>
            <person name="Rives C.M."/>
            <person name="Robberts R."/>
            <person name="Ruiz S.J."/>
            <person name="Ruiz M.J."/>
            <person name="Santibanez J."/>
            <person name="Schneider B.W."/>
            <person name="Sisson I."/>
            <person name="Smith M."/>
            <person name="Sodergren E."/>
            <person name="Song X.-Z."/>
            <person name="Song B.B."/>
            <person name="Summersgill H."/>
            <person name="Thelus R."/>
            <person name="Thornton R.D."/>
            <person name="Trejos Z.Y."/>
            <person name="Usmani K."/>
            <person name="Vattathil S."/>
            <person name="Villasana D."/>
            <person name="Walker D.L."/>
            <person name="Wang S."/>
            <person name="Wang K."/>
            <person name="White C.S."/>
            <person name="Williams A.C."/>
            <person name="Williamson J."/>
            <person name="Wilson K."/>
            <person name="Woghiren I.O."/>
            <person name="Woodworth J.R."/>
            <person name="Worley K.C."/>
            <person name="Wright R.A."/>
            <person name="Wu W."/>
            <person name="Young L."/>
            <person name="Zhang L."/>
            <person name="Zhang J."/>
            <person name="Zhu Y."/>
            <person name="Muzny D.M."/>
            <person name="Weinstock G."/>
            <person name="Gibbs R.A."/>
        </authorList>
    </citation>
    <scope>NUCLEOTIDE SEQUENCE [LARGE SCALE GENOMIC DNA]</scope>
    <source>
        <strain evidence="9">LSR1</strain>
    </source>
</reference>
<accession>A0A8R2D6I2</accession>
<dbReference type="OrthoDB" id="5982876at2759"/>
<dbReference type="SMART" id="SM00692">
    <property type="entry name" value="DM3"/>
    <property type="match status" value="2"/>
</dbReference>
<feature type="domain" description="THAP-type" evidence="7">
    <location>
        <begin position="159"/>
        <end position="246"/>
    </location>
</feature>
<dbReference type="GO" id="GO:0043565">
    <property type="term" value="F:sequence-specific DNA binding"/>
    <property type="evidence" value="ECO:0007669"/>
    <property type="project" value="InterPro"/>
</dbReference>
<dbReference type="AlphaFoldDB" id="A0A8R2D6I2"/>
<dbReference type="Proteomes" id="UP000007819">
    <property type="component" value="Chromosome X"/>
</dbReference>
<protein>
    <recommendedName>
        <fullName evidence="7">THAP-type domain-containing protein</fullName>
    </recommendedName>
</protein>
<dbReference type="InterPro" id="IPR006612">
    <property type="entry name" value="THAP_Znf"/>
</dbReference>
<evidence type="ECO:0000256" key="1">
    <source>
        <dbReference type="ARBA" id="ARBA00022723"/>
    </source>
</evidence>
<evidence type="ECO:0000256" key="4">
    <source>
        <dbReference type="ARBA" id="ARBA00023125"/>
    </source>
</evidence>
<evidence type="ECO:0000259" key="7">
    <source>
        <dbReference type="PROSITE" id="PS50950"/>
    </source>
</evidence>
<evidence type="ECO:0000256" key="3">
    <source>
        <dbReference type="ARBA" id="ARBA00022833"/>
    </source>
</evidence>
<proteinExistence type="predicted"/>
<dbReference type="GO" id="GO:0008270">
    <property type="term" value="F:zinc ion binding"/>
    <property type="evidence" value="ECO:0007669"/>
    <property type="project" value="UniProtKB-KW"/>
</dbReference>
<evidence type="ECO:0000256" key="5">
    <source>
        <dbReference type="PROSITE-ProRule" id="PRU00309"/>
    </source>
</evidence>
<dbReference type="Pfam" id="PF05485">
    <property type="entry name" value="THAP"/>
    <property type="match status" value="2"/>
</dbReference>
<keyword evidence="4 5" id="KW-0238">DNA-binding</keyword>
<evidence type="ECO:0000256" key="2">
    <source>
        <dbReference type="ARBA" id="ARBA00022771"/>
    </source>
</evidence>
<evidence type="ECO:0000313" key="9">
    <source>
        <dbReference type="Proteomes" id="UP000007819"/>
    </source>
</evidence>